<dbReference type="RefSeq" id="XP_022725093.1">
    <property type="nucleotide sequence ID" value="XM_022869358.1"/>
</dbReference>
<dbReference type="InterPro" id="IPR005174">
    <property type="entry name" value="KIB1-4_b-propeller"/>
</dbReference>
<gene>
    <name evidence="4" type="primary">LOC111281707</name>
</gene>
<dbReference type="SUPFAM" id="SSF81383">
    <property type="entry name" value="F-box domain"/>
    <property type="match status" value="1"/>
</dbReference>
<dbReference type="GeneID" id="111281707"/>
<evidence type="ECO:0000259" key="2">
    <source>
        <dbReference type="Pfam" id="PF03478"/>
    </source>
</evidence>
<evidence type="ECO:0000313" key="4">
    <source>
        <dbReference type="RefSeq" id="XP_022725093.1"/>
    </source>
</evidence>
<feature type="domain" description="F-box" evidence="1">
    <location>
        <begin position="76"/>
        <end position="105"/>
    </location>
</feature>
<dbReference type="AlphaFoldDB" id="A0A6P5XA13"/>
<organism evidence="3 4">
    <name type="scientific">Durio zibethinus</name>
    <name type="common">Durian</name>
    <dbReference type="NCBI Taxonomy" id="66656"/>
    <lineage>
        <taxon>Eukaryota</taxon>
        <taxon>Viridiplantae</taxon>
        <taxon>Streptophyta</taxon>
        <taxon>Embryophyta</taxon>
        <taxon>Tracheophyta</taxon>
        <taxon>Spermatophyta</taxon>
        <taxon>Magnoliopsida</taxon>
        <taxon>eudicotyledons</taxon>
        <taxon>Gunneridae</taxon>
        <taxon>Pentapetalae</taxon>
        <taxon>rosids</taxon>
        <taxon>malvids</taxon>
        <taxon>Malvales</taxon>
        <taxon>Malvaceae</taxon>
        <taxon>Helicteroideae</taxon>
        <taxon>Durio</taxon>
    </lineage>
</organism>
<dbReference type="InterPro" id="IPR036047">
    <property type="entry name" value="F-box-like_dom_sf"/>
</dbReference>
<proteinExistence type="predicted"/>
<dbReference type="PANTHER" id="PTHR44259">
    <property type="entry name" value="OS07G0183000 PROTEIN-RELATED"/>
    <property type="match status" value="1"/>
</dbReference>
<reference evidence="4" key="1">
    <citation type="submission" date="2025-08" db="UniProtKB">
        <authorList>
            <consortium name="RefSeq"/>
        </authorList>
    </citation>
    <scope>IDENTIFICATION</scope>
    <source>
        <tissue evidence="4">Fruit stalk</tissue>
    </source>
</reference>
<dbReference type="Gene3D" id="1.20.1280.50">
    <property type="match status" value="1"/>
</dbReference>
<dbReference type="KEGG" id="dzi:111281707"/>
<keyword evidence="3" id="KW-1185">Reference proteome</keyword>
<feature type="domain" description="KIB1-4 beta-propeller" evidence="2">
    <location>
        <begin position="132"/>
        <end position="474"/>
    </location>
</feature>
<dbReference type="PANTHER" id="PTHR44259:SF87">
    <property type="entry name" value="F-BOX DOMAIN-CONTAINING PROTEIN"/>
    <property type="match status" value="1"/>
</dbReference>
<accession>A0A6P5XA13</accession>
<protein>
    <submittedName>
        <fullName evidence="4">Uncharacterized protein LOC111281707</fullName>
    </submittedName>
</protein>
<dbReference type="Pfam" id="PF00646">
    <property type="entry name" value="F-box"/>
    <property type="match status" value="1"/>
</dbReference>
<name>A0A6P5XA13_DURZI</name>
<sequence>MEFHSYCNLGDYLSLSPLPSKFLWFNRRKNKVPKRIKQTSLGYWEKAPSEIMDVIEELVSKRIKQTSNGYWEEAPGDIMEVIVERLCISDRIRMSIVCKYWEAIALQKHIPTTPQIPWLTLPHVKNSRHLSFFDMSAGKLHKLKLPKRLQGAICCGSSKGWLLMAKDCPSLRWDKLANYCNGVIQATIPSLGHALSLSPTPESEIFLFNPISREVHQLPSLFTIPGYQQFLREDEQNEHNISCFARGIVLSSANISECIVAGAFDPCDPTPIMVAICRPGDKQWSIFSRKGEVTDFIFVDFLFTKRTLHVISSVEHFENYNLELAGCEVNLNIIPCLHIEPEDVTLEIGLMANDFFLLSKNSSNLYLVESASNEILVIKRIYDEFHRMDQDDGIPLDCYETSSFHVYKMDPGTGQWHRLNNIDGQVLFIGYGGSLSLSAKDCPGIQGNCIYFTEDAHYCCEDPGPILSRDCGVFYLQDGRIERSFPGVKLPSPSRIKKRERTRETTSLLSQNRFKNYSSYHPTFLLWLVLRLGSLISDFLEVSLTSWANGVSRMMTVVDLRTAATFQRSGHALEK</sequence>
<dbReference type="Proteomes" id="UP000515121">
    <property type="component" value="Unplaced"/>
</dbReference>
<dbReference type="OrthoDB" id="1657203at2759"/>
<evidence type="ECO:0000259" key="1">
    <source>
        <dbReference type="Pfam" id="PF00646"/>
    </source>
</evidence>
<dbReference type="Pfam" id="PF03478">
    <property type="entry name" value="Beta-prop_KIB1-4"/>
    <property type="match status" value="1"/>
</dbReference>
<dbReference type="InterPro" id="IPR001810">
    <property type="entry name" value="F-box_dom"/>
</dbReference>
<evidence type="ECO:0000313" key="3">
    <source>
        <dbReference type="Proteomes" id="UP000515121"/>
    </source>
</evidence>
<dbReference type="InterPro" id="IPR050942">
    <property type="entry name" value="F-box_BR-signaling"/>
</dbReference>